<sequence length="102" mass="11063">MVGLPVGTPEHFRATLSDAKPPSGLGAPLAALWHIEKGDWDAAHALVQDDDSRAGAWVHAHIHRMEGDLWNARYWYGRAGQTTAEGDLAAEREGILTALLRA</sequence>
<evidence type="ECO:0000313" key="2">
    <source>
        <dbReference type="Proteomes" id="UP001596150"/>
    </source>
</evidence>
<protein>
    <submittedName>
        <fullName evidence="1">Uncharacterized protein</fullName>
    </submittedName>
</protein>
<gene>
    <name evidence="1" type="ORF">ACFPP9_20580</name>
</gene>
<dbReference type="EMBL" id="JBHSML010000013">
    <property type="protein sequence ID" value="MFC5518188.1"/>
    <property type="molecule type" value="Genomic_DNA"/>
</dbReference>
<proteinExistence type="predicted"/>
<organism evidence="1 2">
    <name type="scientific">Kaistia terrae</name>
    <dbReference type="NCBI Taxonomy" id="537017"/>
    <lineage>
        <taxon>Bacteria</taxon>
        <taxon>Pseudomonadati</taxon>
        <taxon>Pseudomonadota</taxon>
        <taxon>Alphaproteobacteria</taxon>
        <taxon>Hyphomicrobiales</taxon>
        <taxon>Kaistiaceae</taxon>
        <taxon>Kaistia</taxon>
    </lineage>
</organism>
<reference evidence="2" key="1">
    <citation type="journal article" date="2019" name="Int. J. Syst. Evol. Microbiol.">
        <title>The Global Catalogue of Microorganisms (GCM) 10K type strain sequencing project: providing services to taxonomists for standard genome sequencing and annotation.</title>
        <authorList>
            <consortium name="The Broad Institute Genomics Platform"/>
            <consortium name="The Broad Institute Genome Sequencing Center for Infectious Disease"/>
            <person name="Wu L."/>
            <person name="Ma J."/>
        </authorList>
    </citation>
    <scope>NUCLEOTIDE SEQUENCE [LARGE SCALE GENOMIC DNA]</scope>
    <source>
        <strain evidence="2">KACC 12633</strain>
    </source>
</reference>
<name>A0ABW0Q0Q5_9HYPH</name>
<dbReference type="RefSeq" id="WP_266343641.1">
    <property type="nucleotide sequence ID" value="NZ_JAPKNH010000003.1"/>
</dbReference>
<evidence type="ECO:0000313" key="1">
    <source>
        <dbReference type="EMBL" id="MFC5518188.1"/>
    </source>
</evidence>
<keyword evidence="2" id="KW-1185">Reference proteome</keyword>
<comment type="caution">
    <text evidence="1">The sequence shown here is derived from an EMBL/GenBank/DDBJ whole genome shotgun (WGS) entry which is preliminary data.</text>
</comment>
<dbReference type="Proteomes" id="UP001596150">
    <property type="component" value="Unassembled WGS sequence"/>
</dbReference>
<accession>A0ABW0Q0Q5</accession>